<dbReference type="InterPro" id="IPR004789">
    <property type="entry name" value="Acetalactate_synth_ssu"/>
</dbReference>
<keyword evidence="11" id="KW-1185">Reference proteome</keyword>
<evidence type="ECO:0000256" key="8">
    <source>
        <dbReference type="RuleBase" id="RU368092"/>
    </source>
</evidence>
<keyword evidence="5 8" id="KW-0028">Amino-acid biosynthesis</keyword>
<reference evidence="11" key="1">
    <citation type="submission" date="2016-11" db="EMBL/GenBank/DDBJ databases">
        <authorList>
            <person name="Varghese N."/>
            <person name="Submissions S."/>
        </authorList>
    </citation>
    <scope>NUCLEOTIDE SEQUENCE [LARGE SCALE GENOMIC DNA]</scope>
    <source>
        <strain evidence="11">DSM 26991</strain>
    </source>
</reference>
<dbReference type="GO" id="GO:0003984">
    <property type="term" value="F:acetolactate synthase activity"/>
    <property type="evidence" value="ECO:0007669"/>
    <property type="project" value="UniProtKB-UniRule"/>
</dbReference>
<dbReference type="InterPro" id="IPR019455">
    <property type="entry name" value="Acetolactate_synth_ssu_C"/>
</dbReference>
<comment type="pathway">
    <text evidence="1 8">Amino-acid biosynthesis; L-isoleucine biosynthesis; L-isoleucine from 2-oxobutanoate: step 1/4.</text>
</comment>
<dbReference type="Proteomes" id="UP000184509">
    <property type="component" value="Unassembled WGS sequence"/>
</dbReference>
<dbReference type="NCBIfam" id="TIGR00119">
    <property type="entry name" value="acolac_sm"/>
    <property type="match status" value="1"/>
</dbReference>
<evidence type="ECO:0000256" key="4">
    <source>
        <dbReference type="ARBA" id="ARBA00011744"/>
    </source>
</evidence>
<dbReference type="PANTHER" id="PTHR30239:SF0">
    <property type="entry name" value="ACETOLACTATE SYNTHASE SMALL SUBUNIT 1, CHLOROPLASTIC"/>
    <property type="match status" value="1"/>
</dbReference>
<evidence type="ECO:0000259" key="9">
    <source>
        <dbReference type="PROSITE" id="PS51671"/>
    </source>
</evidence>
<organism evidence="10 11">
    <name type="scientific">Bacteroides luti</name>
    <dbReference type="NCBI Taxonomy" id="1297750"/>
    <lineage>
        <taxon>Bacteria</taxon>
        <taxon>Pseudomonadati</taxon>
        <taxon>Bacteroidota</taxon>
        <taxon>Bacteroidia</taxon>
        <taxon>Bacteroidales</taxon>
        <taxon>Bacteroidaceae</taxon>
        <taxon>Bacteroides</taxon>
    </lineage>
</organism>
<proteinExistence type="inferred from homology"/>
<evidence type="ECO:0000256" key="6">
    <source>
        <dbReference type="ARBA" id="ARBA00023304"/>
    </source>
</evidence>
<comment type="catalytic activity">
    <reaction evidence="7 8">
        <text>2 pyruvate + H(+) = (2S)-2-acetolactate + CO2</text>
        <dbReference type="Rhea" id="RHEA:25249"/>
        <dbReference type="ChEBI" id="CHEBI:15361"/>
        <dbReference type="ChEBI" id="CHEBI:15378"/>
        <dbReference type="ChEBI" id="CHEBI:16526"/>
        <dbReference type="ChEBI" id="CHEBI:58476"/>
        <dbReference type="EC" id="2.2.1.6"/>
    </reaction>
</comment>
<keyword evidence="8" id="KW-0808">Transferase</keyword>
<comment type="function">
    <text evidence="8">Catalyzes the conversion of 2 pyruvate molecules into acetolactate in the first common step of the biosynthetic pathway of the branched-amino acids such as leucine, isoleucine, and valine.</text>
</comment>
<sequence length="183" mass="20799">MNKKLYTINVYSENMAGLLNQVTTIFTRRQLNIETLSVSASSIEGIHKYTITVHTDASTIEKVTKQIEKRIDVMQAHYYTDDQIIFQEVALYKVPALSLLGSNQVEKLVRKHNARILEVNQTYAVIELTGHPEETQALYDELMPMGLWQFVRSGRIAITKSPVERLSNFLALVESRKGKNGAE</sequence>
<comment type="subunit">
    <text evidence="4 8">Dimer of large and small chains.</text>
</comment>
<comment type="similarity">
    <text evidence="3 8">Belongs to the acetolactate synthase small subunit family.</text>
</comment>
<evidence type="ECO:0000256" key="2">
    <source>
        <dbReference type="ARBA" id="ARBA00005025"/>
    </source>
</evidence>
<dbReference type="AlphaFoldDB" id="A0A1M4WTQ3"/>
<dbReference type="Gene3D" id="3.30.70.260">
    <property type="match status" value="1"/>
</dbReference>
<dbReference type="InterPro" id="IPR002912">
    <property type="entry name" value="ACT_dom"/>
</dbReference>
<evidence type="ECO:0000256" key="5">
    <source>
        <dbReference type="ARBA" id="ARBA00022605"/>
    </source>
</evidence>
<name>A0A1M4WTQ3_9BACE</name>
<dbReference type="CDD" id="cd04878">
    <property type="entry name" value="ACT_AHAS"/>
    <property type="match status" value="1"/>
</dbReference>
<dbReference type="Pfam" id="PF22629">
    <property type="entry name" value="ACT_AHAS_ss"/>
    <property type="match status" value="1"/>
</dbReference>
<evidence type="ECO:0000313" key="10">
    <source>
        <dbReference type="EMBL" id="SHE84537.1"/>
    </source>
</evidence>
<dbReference type="STRING" id="1297750.SAMN05444405_103168"/>
<dbReference type="EMBL" id="FQTV01000003">
    <property type="protein sequence ID" value="SHE84537.1"/>
    <property type="molecule type" value="Genomic_DNA"/>
</dbReference>
<evidence type="ECO:0000256" key="1">
    <source>
        <dbReference type="ARBA" id="ARBA00004974"/>
    </source>
</evidence>
<dbReference type="InterPro" id="IPR045865">
    <property type="entry name" value="ACT-like_dom_sf"/>
</dbReference>
<evidence type="ECO:0000256" key="3">
    <source>
        <dbReference type="ARBA" id="ARBA00006341"/>
    </source>
</evidence>
<dbReference type="GO" id="GO:0009097">
    <property type="term" value="P:isoleucine biosynthetic process"/>
    <property type="evidence" value="ECO:0007669"/>
    <property type="project" value="UniProtKB-UniRule"/>
</dbReference>
<dbReference type="Pfam" id="PF10369">
    <property type="entry name" value="ALS_ss_C"/>
    <property type="match status" value="1"/>
</dbReference>
<dbReference type="GO" id="GO:0005829">
    <property type="term" value="C:cytosol"/>
    <property type="evidence" value="ECO:0007669"/>
    <property type="project" value="TreeGrafter"/>
</dbReference>
<dbReference type="PROSITE" id="PS51671">
    <property type="entry name" value="ACT"/>
    <property type="match status" value="1"/>
</dbReference>
<evidence type="ECO:0000313" key="11">
    <source>
        <dbReference type="Proteomes" id="UP000184509"/>
    </source>
</evidence>
<protein>
    <recommendedName>
        <fullName evidence="8">Acetolactate synthase small subunit</fullName>
        <shortName evidence="8">AHAS</shortName>
        <shortName evidence="8">ALS</shortName>
        <ecNumber evidence="8">2.2.1.6</ecNumber>
    </recommendedName>
    <alternativeName>
        <fullName evidence="8">Acetohydroxy-acid synthase small subunit</fullName>
    </alternativeName>
</protein>
<accession>A0A1M4WTQ3</accession>
<keyword evidence="6 8" id="KW-0100">Branched-chain amino acid biosynthesis</keyword>
<dbReference type="Gene3D" id="3.30.70.1150">
    <property type="entry name" value="ACT-like. Chain A, domain 2"/>
    <property type="match status" value="1"/>
</dbReference>
<gene>
    <name evidence="10" type="ORF">SAMN05444405_103168</name>
</gene>
<evidence type="ECO:0000256" key="7">
    <source>
        <dbReference type="ARBA" id="ARBA00048670"/>
    </source>
</evidence>
<dbReference type="InterPro" id="IPR027271">
    <property type="entry name" value="Acetolactate_synth/TF_NikR_C"/>
</dbReference>
<dbReference type="SUPFAM" id="SSF55021">
    <property type="entry name" value="ACT-like"/>
    <property type="match status" value="2"/>
</dbReference>
<dbReference type="UniPathway" id="UPA00047">
    <property type="reaction ID" value="UER00055"/>
</dbReference>
<dbReference type="UniPathway" id="UPA00049">
    <property type="reaction ID" value="UER00059"/>
</dbReference>
<dbReference type="PANTHER" id="PTHR30239">
    <property type="entry name" value="ACETOLACTATE SYNTHASE SMALL SUBUNIT"/>
    <property type="match status" value="1"/>
</dbReference>
<dbReference type="GO" id="GO:1990610">
    <property type="term" value="F:acetolactate synthase regulator activity"/>
    <property type="evidence" value="ECO:0007669"/>
    <property type="project" value="UniProtKB-UniRule"/>
</dbReference>
<feature type="domain" description="ACT" evidence="9">
    <location>
        <begin position="7"/>
        <end position="87"/>
    </location>
</feature>
<dbReference type="GO" id="GO:0009099">
    <property type="term" value="P:L-valine biosynthetic process"/>
    <property type="evidence" value="ECO:0007669"/>
    <property type="project" value="UniProtKB-UniRule"/>
</dbReference>
<dbReference type="EC" id="2.2.1.6" evidence="8"/>
<comment type="pathway">
    <text evidence="2 8">Amino-acid biosynthesis; L-valine biosynthesis; L-valine from pyruvate: step 1/4.</text>
</comment>
<dbReference type="InterPro" id="IPR039557">
    <property type="entry name" value="AHAS_ACT"/>
</dbReference>
<dbReference type="InterPro" id="IPR054480">
    <property type="entry name" value="AHAS_small-like_ACT"/>
</dbReference>